<gene>
    <name evidence="3" type="ORF">E3T25_01765</name>
</gene>
<evidence type="ECO:0000313" key="3">
    <source>
        <dbReference type="EMBL" id="TFD06863.1"/>
    </source>
</evidence>
<dbReference type="PANTHER" id="PTHR23088:SF27">
    <property type="entry name" value="DEAMINATED GLUTATHIONE AMIDASE"/>
    <property type="match status" value="1"/>
</dbReference>
<dbReference type="RefSeq" id="WP_134371751.1">
    <property type="nucleotide sequence ID" value="NZ_SOGO01000007.1"/>
</dbReference>
<reference evidence="3 4" key="1">
    <citation type="submission" date="2019-03" db="EMBL/GenBank/DDBJ databases">
        <title>Genomics of glacier-inhabiting Cryobacterium strains.</title>
        <authorList>
            <person name="Liu Q."/>
            <person name="Xin Y.-H."/>
        </authorList>
    </citation>
    <scope>NUCLEOTIDE SEQUENCE [LARGE SCALE GENOMIC DNA]</scope>
    <source>
        <strain evidence="3 4">TMT2-16</strain>
    </source>
</reference>
<keyword evidence="4" id="KW-1185">Reference proteome</keyword>
<dbReference type="Pfam" id="PF00795">
    <property type="entry name" value="CN_hydrolase"/>
    <property type="match status" value="1"/>
</dbReference>
<comment type="similarity">
    <text evidence="1">Belongs to the carbon-nitrogen hydrolase superfamily. NIT1/NIT2 family.</text>
</comment>
<dbReference type="Gene3D" id="3.60.110.10">
    <property type="entry name" value="Carbon-nitrogen hydrolase"/>
    <property type="match status" value="1"/>
</dbReference>
<evidence type="ECO:0000256" key="1">
    <source>
        <dbReference type="ARBA" id="ARBA00010613"/>
    </source>
</evidence>
<dbReference type="PROSITE" id="PS50263">
    <property type="entry name" value="CN_HYDROLASE"/>
    <property type="match status" value="1"/>
</dbReference>
<feature type="domain" description="CN hydrolase" evidence="2">
    <location>
        <begin position="28"/>
        <end position="268"/>
    </location>
</feature>
<accession>A0ABY2JM94</accession>
<comment type="caution">
    <text evidence="3">The sequence shown here is derived from an EMBL/GenBank/DDBJ whole genome shotgun (WGS) entry which is preliminary data.</text>
</comment>
<sequence length="291" mass="30796">MIDPLKTRDPAPAAAAAAGAGSGPVAALGVAVAQFAPGREPAVNLAAMRALAETAVGRGARLVVFPEYSSFFEPVLGPSFFAAAEPVDGPFVAALAALAVELGVHVVAGMLEATDDPSRFFNTLVAVDPAGELVAKYRKLHLYDAFGDRESDWVRPGAVEEPETFEVAGLRVGLQTCFDIRFPEVTRRLVDAGAELVLVPAEWVRGPLKEQHWRTLLTARALENTVYVAAADHAPPVGVGNSMVVDPMGVELVTIGETTDVAVAWVLSERLTAVRARNPSLALRRFAVVPR</sequence>
<organism evidence="3 4">
    <name type="scientific">Cryobacterium sandaracinum</name>
    <dbReference type="NCBI Taxonomy" id="1259247"/>
    <lineage>
        <taxon>Bacteria</taxon>
        <taxon>Bacillati</taxon>
        <taxon>Actinomycetota</taxon>
        <taxon>Actinomycetes</taxon>
        <taxon>Micrococcales</taxon>
        <taxon>Microbacteriaceae</taxon>
        <taxon>Cryobacterium</taxon>
    </lineage>
</organism>
<protein>
    <submittedName>
        <fullName evidence="3">Carbon-nitrogen hydrolase family protein</fullName>
    </submittedName>
</protein>
<dbReference type="GO" id="GO:0016787">
    <property type="term" value="F:hydrolase activity"/>
    <property type="evidence" value="ECO:0007669"/>
    <property type="project" value="UniProtKB-KW"/>
</dbReference>
<dbReference type="InterPro" id="IPR003010">
    <property type="entry name" value="C-N_Hydrolase"/>
</dbReference>
<dbReference type="PANTHER" id="PTHR23088">
    <property type="entry name" value="NITRILASE-RELATED"/>
    <property type="match status" value="1"/>
</dbReference>
<dbReference type="CDD" id="cd07581">
    <property type="entry name" value="nitrilase_3"/>
    <property type="match status" value="1"/>
</dbReference>
<name>A0ABY2JM94_9MICO</name>
<proteinExistence type="inferred from homology"/>
<dbReference type="EMBL" id="SOGO01000007">
    <property type="protein sequence ID" value="TFD06863.1"/>
    <property type="molecule type" value="Genomic_DNA"/>
</dbReference>
<evidence type="ECO:0000313" key="4">
    <source>
        <dbReference type="Proteomes" id="UP000297851"/>
    </source>
</evidence>
<evidence type="ECO:0000259" key="2">
    <source>
        <dbReference type="PROSITE" id="PS50263"/>
    </source>
</evidence>
<dbReference type="SUPFAM" id="SSF56317">
    <property type="entry name" value="Carbon-nitrogen hydrolase"/>
    <property type="match status" value="1"/>
</dbReference>
<dbReference type="InterPro" id="IPR036526">
    <property type="entry name" value="C-N_Hydrolase_sf"/>
</dbReference>
<dbReference type="Proteomes" id="UP000297851">
    <property type="component" value="Unassembled WGS sequence"/>
</dbReference>
<keyword evidence="3" id="KW-0378">Hydrolase</keyword>